<accession>A0A2U2DU07</accession>
<organism evidence="1 2">
    <name type="scientific">Metarhizobium album</name>
    <dbReference type="NCBI Taxonomy" id="2182425"/>
    <lineage>
        <taxon>Bacteria</taxon>
        <taxon>Pseudomonadati</taxon>
        <taxon>Pseudomonadota</taxon>
        <taxon>Alphaproteobacteria</taxon>
        <taxon>Hyphomicrobiales</taxon>
        <taxon>Rhizobiaceae</taxon>
        <taxon>Metarhizobium</taxon>
    </lineage>
</organism>
<dbReference type="Pfam" id="PF25209">
    <property type="entry name" value="Phage_capsid_4"/>
    <property type="match status" value="1"/>
</dbReference>
<evidence type="ECO:0000313" key="1">
    <source>
        <dbReference type="EMBL" id="PWE56771.1"/>
    </source>
</evidence>
<comment type="caution">
    <text evidence="1">The sequence shown here is derived from an EMBL/GenBank/DDBJ whole genome shotgun (WGS) entry which is preliminary data.</text>
</comment>
<dbReference type="EMBL" id="QFBC01000003">
    <property type="protein sequence ID" value="PWE56771.1"/>
    <property type="molecule type" value="Genomic_DNA"/>
</dbReference>
<name>A0A2U2DU07_9HYPH</name>
<reference evidence="1 2" key="1">
    <citation type="submission" date="2018-05" db="EMBL/GenBank/DDBJ databases">
        <title>The draft genome of strain NS-104.</title>
        <authorList>
            <person name="Hang P."/>
            <person name="Jiang J."/>
        </authorList>
    </citation>
    <scope>NUCLEOTIDE SEQUENCE [LARGE SCALE GENOMIC DNA]</scope>
    <source>
        <strain evidence="1 2">NS-104</strain>
    </source>
</reference>
<sequence>MTTTRYSDGGISPRTNVYAEREMLKHAQPVMVLEKLAVTKQMPKNKTDTIKFRRPRVFTAATTPLVEGVTPTATQFGYEDVSTSLKQYGQVVEITDVIEDLAEDPVLQDASLQSGENIGRTMEALNYGIVKAGTNVAYANGSVRTDVNTPISLSKQRAVVRALKAQKSQKITRILAPSTNYGTKAVEAAYVAVGHTDLESDIRNLPGFVPVASYGQRSPISEHEIGSVEDVRYILSPDLAPFANAGAAKGSMVSTAGTNADVYPILFFGQDAWGTVALRGQGAVSPSIIPVGQKTKDDPLGQRGYVGWKTWHAALILNQAWMARLEVATTAL</sequence>
<dbReference type="AlphaFoldDB" id="A0A2U2DU07"/>
<gene>
    <name evidence="1" type="ORF">DEM27_10435</name>
</gene>
<evidence type="ECO:0000313" key="2">
    <source>
        <dbReference type="Proteomes" id="UP000245252"/>
    </source>
</evidence>
<dbReference type="NCBIfam" id="TIGR04387">
    <property type="entry name" value="capsid_maj_N4"/>
    <property type="match status" value="1"/>
</dbReference>
<dbReference type="Proteomes" id="UP000245252">
    <property type="component" value="Unassembled WGS sequence"/>
</dbReference>
<keyword evidence="2" id="KW-1185">Reference proteome</keyword>
<dbReference type="RefSeq" id="WP_109458146.1">
    <property type="nucleotide sequence ID" value="NZ_QFBC01000003.1"/>
</dbReference>
<dbReference type="OrthoDB" id="1936242at2"/>
<protein>
    <submittedName>
        <fullName evidence="1">N4-gp56 family major capsid protein</fullName>
    </submittedName>
</protein>
<proteinExistence type="predicted"/>